<dbReference type="Proteomes" id="UP000503144">
    <property type="component" value="Chromosome"/>
</dbReference>
<proteinExistence type="predicted"/>
<evidence type="ECO:0000313" key="1">
    <source>
        <dbReference type="EMBL" id="QJB37242.1"/>
    </source>
</evidence>
<keyword evidence="2" id="KW-1185">Reference proteome</keyword>
<dbReference type="RefSeq" id="WP_168860046.1">
    <property type="nucleotide sequence ID" value="NZ_CP051204.2"/>
</dbReference>
<organism evidence="1 2">
    <name type="scientific">Chitinophaga oryzae</name>
    <dbReference type="NCBI Taxonomy" id="2725414"/>
    <lineage>
        <taxon>Bacteria</taxon>
        <taxon>Pseudomonadati</taxon>
        <taxon>Bacteroidota</taxon>
        <taxon>Chitinophagia</taxon>
        <taxon>Chitinophagales</taxon>
        <taxon>Chitinophagaceae</taxon>
        <taxon>Chitinophaga</taxon>
    </lineage>
</organism>
<sequence>MANENTNSLADMHGVFVRIPVLFRERMCEQCNWSMPTFYRKMRQVNDWDKDSSLTSTLSNAEKTMMKMVAIEVKEWLQNCLIQLIEA</sequence>
<name>A0ABX6LAZ7_9BACT</name>
<gene>
    <name evidence="1" type="ORF">HF324_04990</name>
</gene>
<evidence type="ECO:0000313" key="2">
    <source>
        <dbReference type="Proteomes" id="UP000503144"/>
    </source>
</evidence>
<accession>A0ABX6LAZ7</accession>
<dbReference type="EMBL" id="CP051204">
    <property type="protein sequence ID" value="QJB37242.1"/>
    <property type="molecule type" value="Genomic_DNA"/>
</dbReference>
<reference evidence="1" key="1">
    <citation type="submission" date="2020-09" db="EMBL/GenBank/DDBJ databases">
        <authorList>
            <person name="Kittiwongwattana C."/>
        </authorList>
    </citation>
    <scope>NUCLEOTIDE SEQUENCE</scope>
    <source>
        <strain evidence="1">1303</strain>
    </source>
</reference>
<protein>
    <submittedName>
        <fullName evidence="1">Uncharacterized protein</fullName>
    </submittedName>
</protein>